<evidence type="ECO:0000313" key="13">
    <source>
        <dbReference type="Proteomes" id="UP001049176"/>
    </source>
</evidence>
<name>A0A9P7RPD1_9AGAR</name>
<dbReference type="OrthoDB" id="2914014at2759"/>
<dbReference type="InterPro" id="IPR000481">
    <property type="entry name" value="GPCR_Pheromne_B_alpha_rcpt"/>
</dbReference>
<dbReference type="EMBL" id="CM032189">
    <property type="protein sequence ID" value="KAG7087359.1"/>
    <property type="molecule type" value="Genomic_DNA"/>
</dbReference>
<evidence type="ECO:0000256" key="4">
    <source>
        <dbReference type="ARBA" id="ARBA00022692"/>
    </source>
</evidence>
<keyword evidence="4 11" id="KW-0812">Transmembrane</keyword>
<dbReference type="KEGG" id="more:E1B28_013332"/>
<comment type="similarity">
    <text evidence="2">Belongs to the G-protein coupled receptor 4 family.</text>
</comment>
<dbReference type="PRINTS" id="PR00899">
    <property type="entry name" value="GPCRSTE3"/>
</dbReference>
<accession>A0A9P7RPD1</accession>
<evidence type="ECO:0000256" key="9">
    <source>
        <dbReference type="ARBA" id="ARBA00023224"/>
    </source>
</evidence>
<keyword evidence="5 11" id="KW-1133">Transmembrane helix</keyword>
<evidence type="ECO:0000256" key="2">
    <source>
        <dbReference type="ARBA" id="ARBA00011085"/>
    </source>
</evidence>
<evidence type="ECO:0000256" key="10">
    <source>
        <dbReference type="SAM" id="MobiDB-lite"/>
    </source>
</evidence>
<evidence type="ECO:0000256" key="6">
    <source>
        <dbReference type="ARBA" id="ARBA00023040"/>
    </source>
</evidence>
<reference evidence="12" key="1">
    <citation type="journal article" date="2021" name="Genome Biol. Evol.">
        <title>The assembled and annotated genome of the fairy-ring fungus Marasmius oreades.</title>
        <authorList>
            <person name="Hiltunen M."/>
            <person name="Ament-Velasquez S.L."/>
            <person name="Johannesson H."/>
        </authorList>
    </citation>
    <scope>NUCLEOTIDE SEQUENCE</scope>
    <source>
        <strain evidence="12">03SP1</strain>
    </source>
</reference>
<protein>
    <recommendedName>
        <fullName evidence="14">Pheromone receptor</fullName>
    </recommendedName>
</protein>
<comment type="caution">
    <text evidence="12">The sequence shown here is derived from an EMBL/GenBank/DDBJ whole genome shotgun (WGS) entry which is preliminary data.</text>
</comment>
<evidence type="ECO:0000256" key="11">
    <source>
        <dbReference type="SAM" id="Phobius"/>
    </source>
</evidence>
<keyword evidence="7 11" id="KW-0472">Membrane</keyword>
<dbReference type="Pfam" id="PF02076">
    <property type="entry name" value="STE3"/>
    <property type="match status" value="1"/>
</dbReference>
<feature type="transmembrane region" description="Helical" evidence="11">
    <location>
        <begin position="36"/>
        <end position="55"/>
    </location>
</feature>
<feature type="region of interest" description="Disordered" evidence="10">
    <location>
        <begin position="412"/>
        <end position="436"/>
    </location>
</feature>
<dbReference type="RefSeq" id="XP_043003830.1">
    <property type="nucleotide sequence ID" value="XM_043158482.1"/>
</dbReference>
<dbReference type="InterPro" id="IPR001499">
    <property type="entry name" value="GPCR_STE3"/>
</dbReference>
<keyword evidence="3" id="KW-0589">Pheromone response</keyword>
<feature type="transmembrane region" description="Helical" evidence="11">
    <location>
        <begin position="6"/>
        <end position="24"/>
    </location>
</feature>
<comment type="subcellular location">
    <subcellularLocation>
        <location evidence="1">Membrane</location>
        <topology evidence="1">Multi-pass membrane protein</topology>
    </subcellularLocation>
</comment>
<dbReference type="GeneID" id="66082407"/>
<gene>
    <name evidence="12" type="ORF">E1B28_013332</name>
</gene>
<feature type="transmembrane region" description="Helical" evidence="11">
    <location>
        <begin position="209"/>
        <end position="232"/>
    </location>
</feature>
<dbReference type="GO" id="GO:0005886">
    <property type="term" value="C:plasma membrane"/>
    <property type="evidence" value="ECO:0007669"/>
    <property type="project" value="TreeGrafter"/>
</dbReference>
<keyword evidence="9" id="KW-0807">Transducer</keyword>
<evidence type="ECO:0000256" key="1">
    <source>
        <dbReference type="ARBA" id="ARBA00004141"/>
    </source>
</evidence>
<dbReference type="PANTHER" id="PTHR28097:SF1">
    <property type="entry name" value="PHEROMONE A FACTOR RECEPTOR"/>
    <property type="match status" value="1"/>
</dbReference>
<evidence type="ECO:0008006" key="14">
    <source>
        <dbReference type="Google" id="ProtNLM"/>
    </source>
</evidence>
<dbReference type="CDD" id="cd14966">
    <property type="entry name" value="7tmD_STE3"/>
    <property type="match status" value="1"/>
</dbReference>
<dbReference type="GO" id="GO:0000750">
    <property type="term" value="P:pheromone-dependent signal transduction involved in conjugation with cellular fusion"/>
    <property type="evidence" value="ECO:0007669"/>
    <property type="project" value="TreeGrafter"/>
</dbReference>
<dbReference type="PANTHER" id="PTHR28097">
    <property type="entry name" value="PHEROMONE A FACTOR RECEPTOR"/>
    <property type="match status" value="1"/>
</dbReference>
<evidence type="ECO:0000313" key="12">
    <source>
        <dbReference type="EMBL" id="KAG7087359.1"/>
    </source>
</evidence>
<dbReference type="Proteomes" id="UP001049176">
    <property type="component" value="Chromosome 9"/>
</dbReference>
<keyword evidence="13" id="KW-1185">Reference proteome</keyword>
<dbReference type="AlphaFoldDB" id="A0A9P7RPD1"/>
<evidence type="ECO:0000256" key="5">
    <source>
        <dbReference type="ARBA" id="ARBA00022989"/>
    </source>
</evidence>
<evidence type="ECO:0000256" key="8">
    <source>
        <dbReference type="ARBA" id="ARBA00023170"/>
    </source>
</evidence>
<organism evidence="12 13">
    <name type="scientific">Marasmius oreades</name>
    <name type="common">fairy-ring Marasmius</name>
    <dbReference type="NCBI Taxonomy" id="181124"/>
    <lineage>
        <taxon>Eukaryota</taxon>
        <taxon>Fungi</taxon>
        <taxon>Dikarya</taxon>
        <taxon>Basidiomycota</taxon>
        <taxon>Agaricomycotina</taxon>
        <taxon>Agaricomycetes</taxon>
        <taxon>Agaricomycetidae</taxon>
        <taxon>Agaricales</taxon>
        <taxon>Marasmiineae</taxon>
        <taxon>Marasmiaceae</taxon>
        <taxon>Marasmius</taxon>
    </lineage>
</organism>
<feature type="transmembrane region" description="Helical" evidence="11">
    <location>
        <begin position="275"/>
        <end position="294"/>
    </location>
</feature>
<feature type="transmembrane region" description="Helical" evidence="11">
    <location>
        <begin position="155"/>
        <end position="183"/>
    </location>
</feature>
<evidence type="ECO:0000256" key="3">
    <source>
        <dbReference type="ARBA" id="ARBA00022507"/>
    </source>
</evidence>
<keyword evidence="8" id="KW-0675">Receptor</keyword>
<dbReference type="PRINTS" id="PR00901">
    <property type="entry name" value="PHEROMONEBAR"/>
</dbReference>
<dbReference type="GO" id="GO:0004934">
    <property type="term" value="F:mating-type alpha-factor pheromone receptor activity"/>
    <property type="evidence" value="ECO:0007669"/>
    <property type="project" value="InterPro"/>
</dbReference>
<feature type="transmembrane region" description="Helical" evidence="11">
    <location>
        <begin position="117"/>
        <end position="135"/>
    </location>
</feature>
<evidence type="ECO:0000256" key="7">
    <source>
        <dbReference type="ARBA" id="ARBA00023136"/>
    </source>
</evidence>
<keyword evidence="6" id="KW-0297">G-protein coupled receptor</keyword>
<feature type="transmembrane region" description="Helical" evidence="11">
    <location>
        <begin position="75"/>
        <end position="96"/>
    </location>
</feature>
<proteinExistence type="inferred from homology"/>
<sequence length="498" mass="56225">MADPAFPYFPILALITSILVLIPLPWHLQQWNTGTCLFMLWSSIICLISFVNSLIWHGNTRNVAPIWCDISSQIILASNAGIAAATVCISRRLYMITALRGLYSTREERLRALGKDLSISIGIPVLVCILHFIVQPYRFDILEDVGCYPSTYNSILAYVLHFMWPIAMGLISFIYGCLALRLYHIRRAEISRLMAGGKQNTTSLTVSRYFRLIVLALIHVMCTIPTGVFAIYSGATQMDPREGSVRRDWGKVRTIPSEEWRGDRIWQGMVEINRWMAVFCGLVFFLLFGFAVEARKSYSTAWKWLVKKVQRRDEQLPRYRPKWMSWSNMSIMSGSTVVGDNETFSAKRLLSSPSVRSSKVASITSTMKPSSFSNNDTPHSVRDSEYDEVQLSPISAPSPDSSSLIMTTPSTSTPLAVPDHNRPHTHTRNSSIMSFNPTTGIVQPLVNINHDTVAHVDQQDDSHADEGTITYYVDPKYGLLSKRDYEAIYHPHIADLSR</sequence>